<dbReference type="Pfam" id="PF03133">
    <property type="entry name" value="TTL"/>
    <property type="match status" value="2"/>
</dbReference>
<evidence type="ECO:0000313" key="7">
    <source>
        <dbReference type="Proteomes" id="UP000063063"/>
    </source>
</evidence>
<organism evidence="6 7">
    <name type="scientific">Leishmania panamensis</name>
    <dbReference type="NCBI Taxonomy" id="5679"/>
    <lineage>
        <taxon>Eukaryota</taxon>
        <taxon>Discoba</taxon>
        <taxon>Euglenozoa</taxon>
        <taxon>Kinetoplastea</taxon>
        <taxon>Metakinetoplastina</taxon>
        <taxon>Trypanosomatida</taxon>
        <taxon>Trypanosomatidae</taxon>
        <taxon>Leishmaniinae</taxon>
        <taxon>Leishmania</taxon>
        <taxon>Leishmania guyanensis species complex</taxon>
    </lineage>
</organism>
<dbReference type="PROSITE" id="PS51221">
    <property type="entry name" value="TTL"/>
    <property type="match status" value="1"/>
</dbReference>
<dbReference type="InterPro" id="IPR011761">
    <property type="entry name" value="ATP-grasp"/>
</dbReference>
<dbReference type="KEGG" id="lpan:LPMP_302240"/>
<dbReference type="SUPFAM" id="SSF56059">
    <property type="entry name" value="Glutathione synthetase ATP-binding domain-like"/>
    <property type="match status" value="1"/>
</dbReference>
<keyword evidence="3 4" id="KW-0067">ATP-binding</keyword>
<feature type="domain" description="ATP-grasp" evidence="5">
    <location>
        <begin position="526"/>
        <end position="569"/>
    </location>
</feature>
<name>A0A088SF60_LEIPA</name>
<keyword evidence="7" id="KW-1185">Reference proteome</keyword>
<dbReference type="Gene3D" id="3.30.470.20">
    <property type="entry name" value="ATP-grasp fold, B domain"/>
    <property type="match status" value="1"/>
</dbReference>
<evidence type="ECO:0000256" key="1">
    <source>
        <dbReference type="ARBA" id="ARBA00022598"/>
    </source>
</evidence>
<sequence>MLRHRWSLCAAAVTAAAGKAGELANSYPSKSPSSLTHAVESVLPMPVYLKPSSSPHRKASFYFPRMREKCPPGYAFQPSSLGTALPLFSITSSSCEYYALRLPLLKAGFRRVPAEALDVASNLVWGRSMPFCEMLRNRQSVPLLDFTSASMPEQAAYVEKFRLIHTHQRHNHFPLSHANLGCKRGMAANLRRAFKDAMQYASTPGGREAVQTRYNYMPRTWFYPQERESLVAAMRAAQSNQHFIWKPARGSCGRGILISQGGAVHALSWERIMADIEGKAASKETRRLFSSYVVQEYIENPLLIAGRKMDLRLYVAVTSYDPLTVYWHEEGLVRFAAESYTDLTSTPSSRIDVSGVGAGEETLLPGSLAGSAGCDSDASCNKRNRSGRAALSDQCITHVHDRFRHLTNYSVGRRYVAMQYQGRAVLSLPEEDSAVDGDATLAECAAVAPELKWSLQRLWDYIDARSESTPTSLAGVVTPTRRPSDAVREEIAQLITRTLIAVRPVISDAIRRVPMPGSYFELYGFDVMLDADLNPFLIEVNTLPSLESSSAFDYATKTNVTADLLNLVMLEPFERNMTPGSTLWSSSQLREELHRPLTAKERGVFHAAEMSDAHRTACGSVERTREDVELRIKDELAYARGFHRIFPAKPLSGSSSERVEAGSSASFSGLSAPSTLPQPLDSLAMCPSYLADMRAYELQGLLTEKDSWALVS</sequence>
<dbReference type="GO" id="GO:0046872">
    <property type="term" value="F:metal ion binding"/>
    <property type="evidence" value="ECO:0007669"/>
    <property type="project" value="InterPro"/>
</dbReference>
<dbReference type="VEuPathDB" id="TriTrypDB:LPAL13_300026700"/>
<dbReference type="GeneID" id="22577277"/>
<dbReference type="PROSITE" id="PS50975">
    <property type="entry name" value="ATP_GRASP"/>
    <property type="match status" value="1"/>
</dbReference>
<dbReference type="GO" id="GO:0070740">
    <property type="term" value="F:tubulin-glutamic acid ligase activity"/>
    <property type="evidence" value="ECO:0007669"/>
    <property type="project" value="TreeGrafter"/>
</dbReference>
<dbReference type="PANTHER" id="PTHR12241:SF159">
    <property type="entry name" value="TUBULIN-TYROSINE LIGASE-LIKE PROTEIN, CONSERVED"/>
    <property type="match status" value="1"/>
</dbReference>
<evidence type="ECO:0000256" key="2">
    <source>
        <dbReference type="ARBA" id="ARBA00022741"/>
    </source>
</evidence>
<reference evidence="6 7" key="1">
    <citation type="journal article" date="2015" name="Sci. Rep.">
        <title>The genome of Leishmania panamensis: insights into genomics of the L. (Viannia) subgenus.</title>
        <authorList>
            <person name="Llanes A."/>
            <person name="Restrepo C.M."/>
            <person name="Vecchio G.D."/>
            <person name="Anguizola F.J."/>
            <person name="Lleonart R."/>
        </authorList>
    </citation>
    <scope>NUCLEOTIDE SEQUENCE [LARGE SCALE GENOMIC DNA]</scope>
    <source>
        <strain evidence="6 7">MHOM/PA/94/PSC-1</strain>
    </source>
</reference>
<dbReference type="GO" id="GO:0000226">
    <property type="term" value="P:microtubule cytoskeleton organization"/>
    <property type="evidence" value="ECO:0007669"/>
    <property type="project" value="TreeGrafter"/>
</dbReference>
<dbReference type="AlphaFoldDB" id="A0A088SF60"/>
<dbReference type="GO" id="GO:0015631">
    <property type="term" value="F:tubulin binding"/>
    <property type="evidence" value="ECO:0007669"/>
    <property type="project" value="TreeGrafter"/>
</dbReference>
<dbReference type="GO" id="GO:0005524">
    <property type="term" value="F:ATP binding"/>
    <property type="evidence" value="ECO:0007669"/>
    <property type="project" value="UniProtKB-UniRule"/>
</dbReference>
<proteinExistence type="predicted"/>
<dbReference type="RefSeq" id="XP_010701247.1">
    <property type="nucleotide sequence ID" value="XM_010702945.1"/>
</dbReference>
<protein>
    <submittedName>
        <fullName evidence="6">Tubulin-tyrosine ligase-like protein</fullName>
    </submittedName>
</protein>
<evidence type="ECO:0000259" key="5">
    <source>
        <dbReference type="PROSITE" id="PS50975"/>
    </source>
</evidence>
<evidence type="ECO:0000313" key="6">
    <source>
        <dbReference type="EMBL" id="AIO00447.1"/>
    </source>
</evidence>
<keyword evidence="1" id="KW-0436">Ligase</keyword>
<gene>
    <name evidence="6" type="ORF">LPMP_302240</name>
</gene>
<dbReference type="PANTHER" id="PTHR12241">
    <property type="entry name" value="TUBULIN POLYGLUTAMYLASE"/>
    <property type="match status" value="1"/>
</dbReference>
<evidence type="ECO:0000256" key="4">
    <source>
        <dbReference type="PROSITE-ProRule" id="PRU00409"/>
    </source>
</evidence>
<dbReference type="Proteomes" id="UP000063063">
    <property type="component" value="Chromosome 30"/>
</dbReference>
<evidence type="ECO:0000256" key="3">
    <source>
        <dbReference type="ARBA" id="ARBA00022840"/>
    </source>
</evidence>
<dbReference type="VEuPathDB" id="TriTrypDB:LPMP_302240"/>
<accession>A0A088SF60</accession>
<dbReference type="eggNOG" id="KOG2156">
    <property type="taxonomic scope" value="Eukaryota"/>
</dbReference>
<keyword evidence="2 4" id="KW-0547">Nucleotide-binding</keyword>
<dbReference type="OrthoDB" id="202825at2759"/>
<dbReference type="EMBL" id="CP009399">
    <property type="protein sequence ID" value="AIO00447.1"/>
    <property type="molecule type" value="Genomic_DNA"/>
</dbReference>
<dbReference type="GO" id="GO:0036064">
    <property type="term" value="C:ciliary basal body"/>
    <property type="evidence" value="ECO:0007669"/>
    <property type="project" value="TreeGrafter"/>
</dbReference>
<dbReference type="InterPro" id="IPR004344">
    <property type="entry name" value="TTL/TTLL_fam"/>
</dbReference>